<feature type="chain" id="PRO_5045971700" evidence="1">
    <location>
        <begin position="25"/>
        <end position="142"/>
    </location>
</feature>
<evidence type="ECO:0000256" key="1">
    <source>
        <dbReference type="SAM" id="SignalP"/>
    </source>
</evidence>
<gene>
    <name evidence="2" type="ORF">GPA22_01325</name>
</gene>
<name>A0ABX1PUT0_9RHOO</name>
<accession>A0ABX1PUT0</accession>
<keyword evidence="1" id="KW-0732">Signal</keyword>
<evidence type="ECO:0000313" key="2">
    <source>
        <dbReference type="EMBL" id="NMG42375.1"/>
    </source>
</evidence>
<evidence type="ECO:0000313" key="3">
    <source>
        <dbReference type="Proteomes" id="UP000623795"/>
    </source>
</evidence>
<feature type="signal peptide" evidence="1">
    <location>
        <begin position="1"/>
        <end position="24"/>
    </location>
</feature>
<reference evidence="2 3" key="1">
    <citation type="submission" date="2019-12" db="EMBL/GenBank/DDBJ databases">
        <title>Comparative genomics gives insights into the taxonomy of the Azoarcus-Aromatoleum group and reveals separate origins of nif in the plant-associated Azoarcus and non-plant-associated Aromatoleum sub-groups.</title>
        <authorList>
            <person name="Lafos M."/>
            <person name="Maluk M."/>
            <person name="Batista M."/>
            <person name="Junghare M."/>
            <person name="Carmona M."/>
            <person name="Faoro H."/>
            <person name="Cruz L.M."/>
            <person name="Battistoni F."/>
            <person name="De Souza E."/>
            <person name="Pedrosa F."/>
            <person name="Chen W.-M."/>
            <person name="Poole P.S."/>
            <person name="Dixon R.A."/>
            <person name="James E.K."/>
        </authorList>
    </citation>
    <scope>NUCLEOTIDE SEQUENCE [LARGE SCALE GENOMIC DNA]</scope>
    <source>
        <strain evidence="2 3">Td21</strain>
    </source>
</reference>
<comment type="caution">
    <text evidence="2">The sequence shown here is derived from an EMBL/GenBank/DDBJ whole genome shotgun (WGS) entry which is preliminary data.</text>
</comment>
<dbReference type="RefSeq" id="WP_169254279.1">
    <property type="nucleotide sequence ID" value="NZ_WTVN01000001.1"/>
</dbReference>
<dbReference type="Proteomes" id="UP000623795">
    <property type="component" value="Unassembled WGS sequence"/>
</dbReference>
<sequence length="142" mass="15609">MEFPRRMVALPWHATARLSLPLFAALVALAPEVAQSAPPPGHPSPGAAMQLIRPGAEHSSAQRRTGVALDSIDANEYTYIEVDEAGKSYWIATARMKIMRGDMVQFEDGVTMDQFYSKLLKRTFQSVMFVDNVSTTPAGKQP</sequence>
<proteinExistence type="predicted"/>
<protein>
    <submittedName>
        <fullName evidence="2">Uncharacterized protein</fullName>
    </submittedName>
</protein>
<keyword evidence="3" id="KW-1185">Reference proteome</keyword>
<dbReference type="EMBL" id="WTVN01000001">
    <property type="protein sequence ID" value="NMG42375.1"/>
    <property type="molecule type" value="Genomic_DNA"/>
</dbReference>
<organism evidence="2 3">
    <name type="scientific">Aromatoleum toluvorans</name>
    <dbReference type="NCBI Taxonomy" id="92002"/>
    <lineage>
        <taxon>Bacteria</taxon>
        <taxon>Pseudomonadati</taxon>
        <taxon>Pseudomonadota</taxon>
        <taxon>Betaproteobacteria</taxon>
        <taxon>Rhodocyclales</taxon>
        <taxon>Rhodocyclaceae</taxon>
        <taxon>Aromatoleum</taxon>
    </lineage>
</organism>